<dbReference type="GO" id="GO:0005524">
    <property type="term" value="F:ATP binding"/>
    <property type="evidence" value="ECO:0007669"/>
    <property type="project" value="UniProtKB-KW"/>
</dbReference>
<dbReference type="PANTHER" id="PTHR43394:SF1">
    <property type="entry name" value="ATP-BINDING CASSETTE SUB-FAMILY B MEMBER 10, MITOCHONDRIAL"/>
    <property type="match status" value="1"/>
</dbReference>
<dbReference type="PROSITE" id="PS50929">
    <property type="entry name" value="ABC_TM1F"/>
    <property type="match status" value="1"/>
</dbReference>
<dbReference type="Gene3D" id="1.20.1560.10">
    <property type="entry name" value="ABC transporter type 1, transmembrane domain"/>
    <property type="match status" value="1"/>
</dbReference>
<keyword evidence="4 10" id="KW-0067">ATP-binding</keyword>
<dbReference type="PROSITE" id="PS00211">
    <property type="entry name" value="ABC_TRANSPORTER_1"/>
    <property type="match status" value="1"/>
</dbReference>
<dbReference type="RefSeq" id="WP_344947831.1">
    <property type="nucleotide sequence ID" value="NZ_BAAAZG010000019.1"/>
</dbReference>
<dbReference type="Pfam" id="PF00664">
    <property type="entry name" value="ABC_membrane"/>
    <property type="match status" value="1"/>
</dbReference>
<dbReference type="PROSITE" id="PS50893">
    <property type="entry name" value="ABC_TRANSPORTER_2"/>
    <property type="match status" value="1"/>
</dbReference>
<evidence type="ECO:0000259" key="8">
    <source>
        <dbReference type="PROSITE" id="PS50893"/>
    </source>
</evidence>
<dbReference type="InterPro" id="IPR003439">
    <property type="entry name" value="ABC_transporter-like_ATP-bd"/>
</dbReference>
<evidence type="ECO:0000256" key="2">
    <source>
        <dbReference type="ARBA" id="ARBA00022692"/>
    </source>
</evidence>
<dbReference type="Proteomes" id="UP001500683">
    <property type="component" value="Unassembled WGS sequence"/>
</dbReference>
<evidence type="ECO:0000256" key="3">
    <source>
        <dbReference type="ARBA" id="ARBA00022741"/>
    </source>
</evidence>
<feature type="transmembrane region" description="Helical" evidence="7">
    <location>
        <begin position="242"/>
        <end position="263"/>
    </location>
</feature>
<dbReference type="InterPro" id="IPR003593">
    <property type="entry name" value="AAA+_ATPase"/>
</dbReference>
<evidence type="ECO:0000256" key="4">
    <source>
        <dbReference type="ARBA" id="ARBA00022840"/>
    </source>
</evidence>
<dbReference type="InterPro" id="IPR011527">
    <property type="entry name" value="ABC1_TM_dom"/>
</dbReference>
<dbReference type="EMBL" id="BAAAZG010000019">
    <property type="protein sequence ID" value="GAA4074340.1"/>
    <property type="molecule type" value="Genomic_DNA"/>
</dbReference>
<dbReference type="Pfam" id="PF00005">
    <property type="entry name" value="ABC_tran"/>
    <property type="match status" value="1"/>
</dbReference>
<feature type="transmembrane region" description="Helical" evidence="7">
    <location>
        <begin position="275"/>
        <end position="296"/>
    </location>
</feature>
<dbReference type="SUPFAM" id="SSF90123">
    <property type="entry name" value="ABC transporter transmembrane region"/>
    <property type="match status" value="1"/>
</dbReference>
<name>A0ABP7VUL4_9ACTN</name>
<evidence type="ECO:0000256" key="5">
    <source>
        <dbReference type="ARBA" id="ARBA00022989"/>
    </source>
</evidence>
<keyword evidence="2 7" id="KW-0812">Transmembrane</keyword>
<evidence type="ECO:0000259" key="9">
    <source>
        <dbReference type="PROSITE" id="PS50929"/>
    </source>
</evidence>
<dbReference type="SUPFAM" id="SSF52540">
    <property type="entry name" value="P-loop containing nucleoside triphosphate hydrolases"/>
    <property type="match status" value="1"/>
</dbReference>
<dbReference type="PANTHER" id="PTHR43394">
    <property type="entry name" value="ATP-DEPENDENT PERMEASE MDL1, MITOCHONDRIAL"/>
    <property type="match status" value="1"/>
</dbReference>
<reference evidence="11" key="1">
    <citation type="journal article" date="2019" name="Int. J. Syst. Evol. Microbiol.">
        <title>The Global Catalogue of Microorganisms (GCM) 10K type strain sequencing project: providing services to taxonomists for standard genome sequencing and annotation.</title>
        <authorList>
            <consortium name="The Broad Institute Genomics Platform"/>
            <consortium name="The Broad Institute Genome Sequencing Center for Infectious Disease"/>
            <person name="Wu L."/>
            <person name="Ma J."/>
        </authorList>
    </citation>
    <scope>NUCLEOTIDE SEQUENCE [LARGE SCALE GENOMIC DNA]</scope>
    <source>
        <strain evidence="11">JCM 16702</strain>
    </source>
</reference>
<evidence type="ECO:0000313" key="11">
    <source>
        <dbReference type="Proteomes" id="UP001500683"/>
    </source>
</evidence>
<dbReference type="InterPro" id="IPR039421">
    <property type="entry name" value="Type_1_exporter"/>
</dbReference>
<feature type="transmembrane region" description="Helical" evidence="7">
    <location>
        <begin position="158"/>
        <end position="177"/>
    </location>
</feature>
<sequence>MTTATVSADRLLRRAARRGGGWTALLAVASLADAVAITVLPLVLARTVDALLGGGGAAASALWLCAVLVAAGAAAEACTELAAGSGTAGATAWLRHTLVRHVLAAGPGLRLPPGEVTSRVVGGAAEAGVAPAALTQAAAALVPPVGALAVLVVTDWRIALTIVVALPLIALLLRLFVRDITATAHRYLDVQGAIAARLTEALNGARTIAAAGTPEREVRRVLEPLPELADEGRRMWRTQGDVAARGLLALLLLQVAVVAVAGVEVMTARITPGEFIAAVQYAGLAAGFGPVVTHLLRLGRARAGAARAAEILERPALTYGTSGLPPGPGRLELRGVAAAGVLDGVDLVVPGGAAVAVVGRSGTGKSLLAALAGRLADPDAGEILLDGVPLRDLSRPALRGAVGYAFARPALFGETLRDAIGFGLARPAAPRVREAARTARADAFIRRLPAGYATPPGDAPLSGGELQRLGLARAFAHAGRLLVLDDATSSLDTATEMQITDALLGGSGGGAGLGDRTRLIIAHRAGTAARADLVAWLDGGRVRAYGAHHVLWRDPAYRAVFGAEAP</sequence>
<dbReference type="SMART" id="SM00382">
    <property type="entry name" value="AAA"/>
    <property type="match status" value="1"/>
</dbReference>
<comment type="caution">
    <text evidence="10">The sequence shown here is derived from an EMBL/GenBank/DDBJ whole genome shotgun (WGS) entry which is preliminary data.</text>
</comment>
<comment type="subcellular location">
    <subcellularLocation>
        <location evidence="1">Cell membrane</location>
        <topology evidence="1">Multi-pass membrane protein</topology>
    </subcellularLocation>
</comment>
<keyword evidence="11" id="KW-1185">Reference proteome</keyword>
<feature type="transmembrane region" description="Helical" evidence="7">
    <location>
        <begin position="50"/>
        <end position="71"/>
    </location>
</feature>
<keyword evidence="3" id="KW-0547">Nucleotide-binding</keyword>
<keyword evidence="6 7" id="KW-0472">Membrane</keyword>
<proteinExistence type="predicted"/>
<keyword evidence="5 7" id="KW-1133">Transmembrane helix</keyword>
<protein>
    <submittedName>
        <fullName evidence="10">ABC transporter ATP-binding protein</fullName>
    </submittedName>
</protein>
<accession>A0ABP7VUL4</accession>
<gene>
    <name evidence="10" type="ORF">GCM10022214_33850</name>
</gene>
<feature type="transmembrane region" description="Helical" evidence="7">
    <location>
        <begin position="129"/>
        <end position="152"/>
    </location>
</feature>
<evidence type="ECO:0000256" key="1">
    <source>
        <dbReference type="ARBA" id="ARBA00004651"/>
    </source>
</evidence>
<dbReference type="InterPro" id="IPR036640">
    <property type="entry name" value="ABC1_TM_sf"/>
</dbReference>
<feature type="domain" description="ABC transporter" evidence="8">
    <location>
        <begin position="306"/>
        <end position="564"/>
    </location>
</feature>
<dbReference type="Gene3D" id="3.40.50.300">
    <property type="entry name" value="P-loop containing nucleotide triphosphate hydrolases"/>
    <property type="match status" value="1"/>
</dbReference>
<evidence type="ECO:0000313" key="10">
    <source>
        <dbReference type="EMBL" id="GAA4074340.1"/>
    </source>
</evidence>
<evidence type="ECO:0000256" key="7">
    <source>
        <dbReference type="SAM" id="Phobius"/>
    </source>
</evidence>
<dbReference type="InterPro" id="IPR027417">
    <property type="entry name" value="P-loop_NTPase"/>
</dbReference>
<organism evidence="10 11">
    <name type="scientific">Actinomadura miaoliensis</name>
    <dbReference type="NCBI Taxonomy" id="430685"/>
    <lineage>
        <taxon>Bacteria</taxon>
        <taxon>Bacillati</taxon>
        <taxon>Actinomycetota</taxon>
        <taxon>Actinomycetes</taxon>
        <taxon>Streptosporangiales</taxon>
        <taxon>Thermomonosporaceae</taxon>
        <taxon>Actinomadura</taxon>
    </lineage>
</organism>
<feature type="transmembrane region" description="Helical" evidence="7">
    <location>
        <begin position="21"/>
        <end position="44"/>
    </location>
</feature>
<feature type="domain" description="ABC transmembrane type-1" evidence="9">
    <location>
        <begin position="24"/>
        <end position="287"/>
    </location>
</feature>
<dbReference type="InterPro" id="IPR017871">
    <property type="entry name" value="ABC_transporter-like_CS"/>
</dbReference>
<evidence type="ECO:0000256" key="6">
    <source>
        <dbReference type="ARBA" id="ARBA00023136"/>
    </source>
</evidence>